<evidence type="ECO:0000259" key="7">
    <source>
        <dbReference type="Pfam" id="PF09864"/>
    </source>
</evidence>
<sequence>MTYGKYLWALTGSALLFLTACSSVSSLYSNESEGSEKHTEGKPLTLAASHWQVESIDRAGIIDFSHVTLNVNSNGDTSRVSGSTGCNQFTGALDVDEADTVFSDKSSAESFSTDKLILTKKACAPALMKQEQRFIEMLTASATYSIVENTWLVLYDSNGNETIRAIAAQISQSTTNKSASATKSNIDTKLSDLASSKKQDVVGSDEQESTKTYKCETPNANLATLRVNTLGPDTLALSLNNTHHIVQLSRSASGAKYTNNKNVVFWNKGDVATLSINSGYYHCSLST</sequence>
<dbReference type="Gene3D" id="2.40.128.200">
    <property type="match status" value="1"/>
</dbReference>
<feature type="signal peptide" evidence="5">
    <location>
        <begin position="1"/>
        <end position="22"/>
    </location>
</feature>
<protein>
    <recommendedName>
        <fullName evidence="10">Heat shock protein HslJ</fullName>
    </recommendedName>
</protein>
<evidence type="ECO:0000256" key="2">
    <source>
        <dbReference type="ARBA" id="ARBA00023136"/>
    </source>
</evidence>
<dbReference type="Gene3D" id="2.40.128.270">
    <property type="match status" value="1"/>
</dbReference>
<reference evidence="8 9" key="1">
    <citation type="submission" date="2015-12" db="EMBL/GenBank/DDBJ databases">
        <authorList>
            <person name="Shamseldin A."/>
            <person name="Moawad H."/>
            <person name="Abd El-Rahim W.M."/>
            <person name="Sadowsky M.J."/>
        </authorList>
    </citation>
    <scope>NUCLEOTIDE SEQUENCE [LARGE SCALE GENOMIC DNA]</scope>
    <source>
        <strain evidence="8 9">D7</strain>
    </source>
</reference>
<dbReference type="EMBL" id="CP014323">
    <property type="protein sequence ID" value="AMJ99267.1"/>
    <property type="molecule type" value="Genomic_DNA"/>
</dbReference>
<keyword evidence="2" id="KW-0472">Membrane</keyword>
<dbReference type="InterPro" id="IPR038670">
    <property type="entry name" value="HslJ-like_sf"/>
</dbReference>
<dbReference type="AlphaFoldDB" id="A0A126Q1T7"/>
<dbReference type="Proteomes" id="UP000063991">
    <property type="component" value="Chromosome"/>
</dbReference>
<keyword evidence="4" id="KW-0449">Lipoprotein</keyword>
<evidence type="ECO:0000256" key="4">
    <source>
        <dbReference type="ARBA" id="ARBA00023288"/>
    </source>
</evidence>
<proteinExistence type="predicted"/>
<gene>
    <name evidence="8" type="ORF">AVL55_14515</name>
</gene>
<evidence type="ECO:0000313" key="8">
    <source>
        <dbReference type="EMBL" id="AMJ99267.1"/>
    </source>
</evidence>
<evidence type="ECO:0000259" key="6">
    <source>
        <dbReference type="Pfam" id="PF03724"/>
    </source>
</evidence>
<feature type="domain" description="DUF306" evidence="6">
    <location>
        <begin position="45"/>
        <end position="164"/>
    </location>
</feature>
<organism evidence="8 9">
    <name type="scientific">Alteromonas macleodii</name>
    <name type="common">Pseudoalteromonas macleodii</name>
    <dbReference type="NCBI Taxonomy" id="28108"/>
    <lineage>
        <taxon>Bacteria</taxon>
        <taxon>Pseudomonadati</taxon>
        <taxon>Pseudomonadota</taxon>
        <taxon>Gammaproteobacteria</taxon>
        <taxon>Alteromonadales</taxon>
        <taxon>Alteromonadaceae</taxon>
        <taxon>Alteromonas/Salinimonas group</taxon>
        <taxon>Alteromonas</taxon>
    </lineage>
</organism>
<feature type="chain" id="PRO_5007272523" description="Heat shock protein HslJ" evidence="5">
    <location>
        <begin position="23"/>
        <end position="287"/>
    </location>
</feature>
<keyword evidence="3" id="KW-0564">Palmitate</keyword>
<dbReference type="InterPro" id="IPR036328">
    <property type="entry name" value="MliC_sf"/>
</dbReference>
<dbReference type="OrthoDB" id="5348860at2"/>
<keyword evidence="1 5" id="KW-0732">Signal</keyword>
<dbReference type="InterPro" id="IPR053147">
    <property type="entry name" value="Hsp_HslJ-like"/>
</dbReference>
<dbReference type="Pfam" id="PF03724">
    <property type="entry name" value="META"/>
    <property type="match status" value="1"/>
</dbReference>
<dbReference type="PROSITE" id="PS51257">
    <property type="entry name" value="PROKAR_LIPOPROTEIN"/>
    <property type="match status" value="1"/>
</dbReference>
<dbReference type="InterPro" id="IPR005184">
    <property type="entry name" value="DUF306_Meta_HslJ"/>
</dbReference>
<evidence type="ECO:0008006" key="10">
    <source>
        <dbReference type="Google" id="ProtNLM"/>
    </source>
</evidence>
<dbReference type="PANTHER" id="PTHR35535:SF1">
    <property type="entry name" value="HEAT SHOCK PROTEIN HSLJ"/>
    <property type="match status" value="1"/>
</dbReference>
<dbReference type="InterPro" id="IPR018660">
    <property type="entry name" value="MliC"/>
</dbReference>
<feature type="domain" description="C-type lysozyme inhibitor" evidence="7">
    <location>
        <begin position="213"/>
        <end position="277"/>
    </location>
</feature>
<dbReference type="SUPFAM" id="SSF141488">
    <property type="entry name" value="YdhA-like"/>
    <property type="match status" value="1"/>
</dbReference>
<dbReference type="PANTHER" id="PTHR35535">
    <property type="entry name" value="HEAT SHOCK PROTEIN HSLJ"/>
    <property type="match status" value="1"/>
</dbReference>
<evidence type="ECO:0000256" key="1">
    <source>
        <dbReference type="ARBA" id="ARBA00022729"/>
    </source>
</evidence>
<evidence type="ECO:0000256" key="3">
    <source>
        <dbReference type="ARBA" id="ARBA00023139"/>
    </source>
</evidence>
<name>A0A126Q1T7_ALTMA</name>
<dbReference type="Pfam" id="PF09864">
    <property type="entry name" value="MliC"/>
    <property type="match status" value="1"/>
</dbReference>
<evidence type="ECO:0000256" key="5">
    <source>
        <dbReference type="SAM" id="SignalP"/>
    </source>
</evidence>
<evidence type="ECO:0000313" key="9">
    <source>
        <dbReference type="Proteomes" id="UP000063991"/>
    </source>
</evidence>
<dbReference type="RefSeq" id="WP_061095613.1">
    <property type="nucleotide sequence ID" value="NZ_CP014323.1"/>
</dbReference>
<accession>A0A126Q1T7</accession>